<feature type="compositionally biased region" description="Basic and acidic residues" evidence="1">
    <location>
        <begin position="85"/>
        <end position="94"/>
    </location>
</feature>
<feature type="region of interest" description="Disordered" evidence="1">
    <location>
        <begin position="254"/>
        <end position="288"/>
    </location>
</feature>
<dbReference type="RefSeq" id="WP_091528794.1">
    <property type="nucleotide sequence ID" value="NZ_FOLT01000003.1"/>
</dbReference>
<feature type="compositionally biased region" description="Acidic residues" evidence="1">
    <location>
        <begin position="47"/>
        <end position="84"/>
    </location>
</feature>
<feature type="compositionally biased region" description="Acidic residues" evidence="1">
    <location>
        <begin position="256"/>
        <end position="284"/>
    </location>
</feature>
<accession>A0A1I1GEN5</accession>
<dbReference type="Proteomes" id="UP000199612">
    <property type="component" value="Unassembled WGS sequence"/>
</dbReference>
<feature type="signal peptide" evidence="2">
    <location>
        <begin position="1"/>
        <end position="24"/>
    </location>
</feature>
<dbReference type="EMBL" id="FOLT01000003">
    <property type="protein sequence ID" value="SFC09974.1"/>
    <property type="molecule type" value="Genomic_DNA"/>
</dbReference>
<name>A0A1I1GEN5_9LACT</name>
<evidence type="ECO:0000313" key="3">
    <source>
        <dbReference type="EMBL" id="SFC09974.1"/>
    </source>
</evidence>
<proteinExistence type="predicted"/>
<feature type="chain" id="PRO_5039026849" evidence="2">
    <location>
        <begin position="25"/>
        <end position="411"/>
    </location>
</feature>
<gene>
    <name evidence="3" type="ORF">SAMN04488102_10338</name>
</gene>
<sequence length="411" mass="46168">MSGKFIHNKAPLLMVMSPFIFAMASCDAEETQEDADIVEEVSRVEEVAAENEPEDTEETEDNEEAIVEEEEEVSEETEVEEPENETEKELEEKPSANLGQRTNPVPLGESFQFAVQIVDYEADDYNPQEGLIEVTLSNLVTGDDAYAFLLEENPYNEEAPEGYEWIVFDIEATLLEGDENIPYMPMPMISTVSESGAESPDGHYATLNNEFGYIDLFDGGTTSGKQAVIAPVDESYLIKWYENSTVFFDIKAAEDSEKDEQEEKAETEEAVAEEPVEDEVEETEKEVIQDEMVPPERIEGIGEGNTVEPEVIVEFLQNDEIGQTADIHYDEDMMAVAVTPHDTAIADAFVFSEMPEVKEEFDYMVESFIYLSEVVYEASEVGVILLNPLDDEYILLWLEDGVVLYNAADDL</sequence>
<keyword evidence="2" id="KW-0732">Signal</keyword>
<evidence type="ECO:0000313" key="4">
    <source>
        <dbReference type="Proteomes" id="UP000199612"/>
    </source>
</evidence>
<feature type="region of interest" description="Disordered" evidence="1">
    <location>
        <begin position="44"/>
        <end position="105"/>
    </location>
</feature>
<protein>
    <submittedName>
        <fullName evidence="3">Uncharacterized protein</fullName>
    </submittedName>
</protein>
<dbReference type="PROSITE" id="PS51257">
    <property type="entry name" value="PROKAR_LIPOPROTEIN"/>
    <property type="match status" value="1"/>
</dbReference>
<evidence type="ECO:0000256" key="1">
    <source>
        <dbReference type="SAM" id="MobiDB-lite"/>
    </source>
</evidence>
<dbReference type="AlphaFoldDB" id="A0A1I1GEN5"/>
<reference evidence="4" key="1">
    <citation type="submission" date="2016-10" db="EMBL/GenBank/DDBJ databases">
        <authorList>
            <person name="Varghese N."/>
            <person name="Submissions S."/>
        </authorList>
    </citation>
    <scope>NUCLEOTIDE SEQUENCE [LARGE SCALE GENOMIC DNA]</scope>
    <source>
        <strain evidence="4">DSM 23664</strain>
    </source>
</reference>
<keyword evidence="4" id="KW-1185">Reference proteome</keyword>
<organism evidence="3 4">
    <name type="scientific">Alkalibacterium subtropicum</name>
    <dbReference type="NCBI Taxonomy" id="753702"/>
    <lineage>
        <taxon>Bacteria</taxon>
        <taxon>Bacillati</taxon>
        <taxon>Bacillota</taxon>
        <taxon>Bacilli</taxon>
        <taxon>Lactobacillales</taxon>
        <taxon>Carnobacteriaceae</taxon>
        <taxon>Alkalibacterium</taxon>
    </lineage>
</organism>
<dbReference type="OrthoDB" id="1756107at2"/>
<evidence type="ECO:0000256" key="2">
    <source>
        <dbReference type="SAM" id="SignalP"/>
    </source>
</evidence>